<dbReference type="SUPFAM" id="SSF51182">
    <property type="entry name" value="RmlC-like cupins"/>
    <property type="match status" value="1"/>
</dbReference>
<keyword evidence="2" id="KW-1185">Reference proteome</keyword>
<evidence type="ECO:0000313" key="2">
    <source>
        <dbReference type="Proteomes" id="UP001500339"/>
    </source>
</evidence>
<evidence type="ECO:0000313" key="1">
    <source>
        <dbReference type="EMBL" id="GAA0721656.1"/>
    </source>
</evidence>
<dbReference type="Gene3D" id="2.60.120.10">
    <property type="entry name" value="Jelly Rolls"/>
    <property type="match status" value="1"/>
</dbReference>
<dbReference type="EMBL" id="BAAACF010000001">
    <property type="protein sequence ID" value="GAA0721656.1"/>
    <property type="molecule type" value="Genomic_DNA"/>
</dbReference>
<gene>
    <name evidence="1" type="ORF">GCM10008905_12290</name>
</gene>
<dbReference type="Proteomes" id="UP001500339">
    <property type="component" value="Unassembled WGS sequence"/>
</dbReference>
<dbReference type="InterPro" id="IPR014710">
    <property type="entry name" value="RmlC-like_jellyroll"/>
</dbReference>
<protein>
    <submittedName>
        <fullName evidence="1">Cupin domain-containing protein</fullName>
    </submittedName>
</protein>
<dbReference type="InterPro" id="IPR011051">
    <property type="entry name" value="RmlC_Cupin_sf"/>
</dbReference>
<dbReference type="CDD" id="cd20290">
    <property type="entry name" value="cupin_Mj0764-like"/>
    <property type="match status" value="1"/>
</dbReference>
<dbReference type="RefSeq" id="WP_343767844.1">
    <property type="nucleotide sequence ID" value="NZ_BAAACF010000001.1"/>
</dbReference>
<comment type="caution">
    <text evidence="1">The sequence shown here is derived from an EMBL/GenBank/DDBJ whole genome shotgun (WGS) entry which is preliminary data.</text>
</comment>
<name>A0ABN1IUJ9_9CLOT</name>
<proteinExistence type="predicted"/>
<sequence>MIEKIYEFKTVDEKVVEKLVDDDNLALNHMIFTKGTGLPEHYSNSNVYMVITRGVLTLKLDDQEPHKYDKGQIINIPYNTRMNVNNFHEEILEIFVIKSPNPRYYEDK</sequence>
<accession>A0ABN1IUJ9</accession>
<reference evidence="1 2" key="1">
    <citation type="journal article" date="2019" name="Int. J. Syst. Evol. Microbiol.">
        <title>The Global Catalogue of Microorganisms (GCM) 10K type strain sequencing project: providing services to taxonomists for standard genome sequencing and annotation.</title>
        <authorList>
            <consortium name="The Broad Institute Genomics Platform"/>
            <consortium name="The Broad Institute Genome Sequencing Center for Infectious Disease"/>
            <person name="Wu L."/>
            <person name="Ma J."/>
        </authorList>
    </citation>
    <scope>NUCLEOTIDE SEQUENCE [LARGE SCALE GENOMIC DNA]</scope>
    <source>
        <strain evidence="1 2">JCM 1405</strain>
    </source>
</reference>
<organism evidence="1 2">
    <name type="scientific">Clostridium malenominatum</name>
    <dbReference type="NCBI Taxonomy" id="1539"/>
    <lineage>
        <taxon>Bacteria</taxon>
        <taxon>Bacillati</taxon>
        <taxon>Bacillota</taxon>
        <taxon>Clostridia</taxon>
        <taxon>Eubacteriales</taxon>
        <taxon>Clostridiaceae</taxon>
        <taxon>Clostridium</taxon>
    </lineage>
</organism>